<dbReference type="SUPFAM" id="SSF53098">
    <property type="entry name" value="Ribonuclease H-like"/>
    <property type="match status" value="1"/>
</dbReference>
<dbReference type="InterPro" id="IPR002559">
    <property type="entry name" value="Transposase_11"/>
</dbReference>
<dbReference type="GO" id="GO:0003677">
    <property type="term" value="F:DNA binding"/>
    <property type="evidence" value="ECO:0007669"/>
    <property type="project" value="InterPro"/>
</dbReference>
<accession>A0A5E7ATI4</accession>
<dbReference type="AlphaFoldDB" id="A0A5E7ATI4"/>
<dbReference type="EMBL" id="CABVHP010000002">
    <property type="protein sequence ID" value="VVN80024.1"/>
    <property type="molecule type" value="Genomic_DNA"/>
</dbReference>
<reference evidence="2 3" key="1">
    <citation type="submission" date="2019-09" db="EMBL/GenBank/DDBJ databases">
        <authorList>
            <person name="Chandra G."/>
            <person name="Truman W A."/>
        </authorList>
    </citation>
    <scope>NUCLEOTIDE SEQUENCE [LARGE SCALE GENOMIC DNA]</scope>
    <source>
        <strain evidence="2">PS704</strain>
    </source>
</reference>
<protein>
    <recommendedName>
        <fullName evidence="1">Transposase IS4-like domain-containing protein</fullName>
    </recommendedName>
</protein>
<name>A0A5E7ATI4_PSEFL</name>
<dbReference type="Pfam" id="PF01609">
    <property type="entry name" value="DDE_Tnp_1"/>
    <property type="match status" value="1"/>
</dbReference>
<dbReference type="InterPro" id="IPR012337">
    <property type="entry name" value="RNaseH-like_sf"/>
</dbReference>
<feature type="domain" description="Transposase IS4-like" evidence="1">
    <location>
        <begin position="10"/>
        <end position="50"/>
    </location>
</feature>
<evidence type="ECO:0000313" key="2">
    <source>
        <dbReference type="EMBL" id="VVN80024.1"/>
    </source>
</evidence>
<organism evidence="2 3">
    <name type="scientific">Pseudomonas fluorescens</name>
    <dbReference type="NCBI Taxonomy" id="294"/>
    <lineage>
        <taxon>Bacteria</taxon>
        <taxon>Pseudomonadati</taxon>
        <taxon>Pseudomonadota</taxon>
        <taxon>Gammaproteobacteria</taxon>
        <taxon>Pseudomonadales</taxon>
        <taxon>Pseudomonadaceae</taxon>
        <taxon>Pseudomonas</taxon>
    </lineage>
</organism>
<gene>
    <name evidence="2" type="ORF">PS704_01028</name>
</gene>
<sequence length="99" mass="11438">MKCLVASGLPAKTYNTKAVAKLYQERWEIESGFRDIKSSMQQNAMTLRSKKVELKCPYQVVYSFDSDELIKARAEWAAELDRDRSGYAELFQQVYGSDR</sequence>
<proteinExistence type="predicted"/>
<evidence type="ECO:0000313" key="3">
    <source>
        <dbReference type="Proteomes" id="UP000326557"/>
    </source>
</evidence>
<dbReference type="GO" id="GO:0006313">
    <property type="term" value="P:DNA transposition"/>
    <property type="evidence" value="ECO:0007669"/>
    <property type="project" value="InterPro"/>
</dbReference>
<dbReference type="GO" id="GO:0004803">
    <property type="term" value="F:transposase activity"/>
    <property type="evidence" value="ECO:0007669"/>
    <property type="project" value="InterPro"/>
</dbReference>
<dbReference type="Proteomes" id="UP000326557">
    <property type="component" value="Unassembled WGS sequence"/>
</dbReference>
<evidence type="ECO:0000259" key="1">
    <source>
        <dbReference type="Pfam" id="PF01609"/>
    </source>
</evidence>